<dbReference type="STRING" id="394264.SAMN04488040_1557"/>
<dbReference type="RefSeq" id="WP_093915765.1">
    <property type="nucleotide sequence ID" value="NZ_FPAJ01000002.1"/>
</dbReference>
<name>A0A1I6RVR9_9RHOB</name>
<evidence type="ECO:0000313" key="2">
    <source>
        <dbReference type="EMBL" id="SFS68670.1"/>
    </source>
</evidence>
<feature type="chain" id="PRO_5011779900" evidence="1">
    <location>
        <begin position="20"/>
        <end position="136"/>
    </location>
</feature>
<reference evidence="3" key="1">
    <citation type="submission" date="2016-10" db="EMBL/GenBank/DDBJ databases">
        <authorList>
            <person name="Varghese N."/>
            <person name="Submissions S."/>
        </authorList>
    </citation>
    <scope>NUCLEOTIDE SEQUENCE [LARGE SCALE GENOMIC DNA]</scope>
    <source>
        <strain evidence="3">DSM 23422</strain>
    </source>
</reference>
<organism evidence="2 3">
    <name type="scientific">Sulfitobacter marinus</name>
    <dbReference type="NCBI Taxonomy" id="394264"/>
    <lineage>
        <taxon>Bacteria</taxon>
        <taxon>Pseudomonadati</taxon>
        <taxon>Pseudomonadota</taxon>
        <taxon>Alphaproteobacteria</taxon>
        <taxon>Rhodobacterales</taxon>
        <taxon>Roseobacteraceae</taxon>
        <taxon>Sulfitobacter</taxon>
    </lineage>
</organism>
<evidence type="ECO:0000313" key="3">
    <source>
        <dbReference type="Proteomes" id="UP000199239"/>
    </source>
</evidence>
<evidence type="ECO:0000256" key="1">
    <source>
        <dbReference type="SAM" id="SignalP"/>
    </source>
</evidence>
<keyword evidence="3" id="KW-1185">Reference proteome</keyword>
<dbReference type="OrthoDB" id="7862366at2"/>
<dbReference type="Proteomes" id="UP000199239">
    <property type="component" value="Unassembled WGS sequence"/>
</dbReference>
<proteinExistence type="predicted"/>
<feature type="signal peptide" evidence="1">
    <location>
        <begin position="1"/>
        <end position="19"/>
    </location>
</feature>
<keyword evidence="1" id="KW-0732">Signal</keyword>
<dbReference type="AlphaFoldDB" id="A0A1I6RVR9"/>
<protein>
    <submittedName>
        <fullName evidence="2">Uncharacterized protein</fullName>
    </submittedName>
</protein>
<gene>
    <name evidence="2" type="ORF">SAMN04488040_1557</name>
</gene>
<accession>A0A1I6RVR9</accession>
<dbReference type="EMBL" id="FPAJ01000002">
    <property type="protein sequence ID" value="SFS68670.1"/>
    <property type="molecule type" value="Genomic_DNA"/>
</dbReference>
<sequence>MRSILAAVICVTVPFTAYAQSYEAINRLNVIPLGGSSFEVIEARGEGPSGIWCAAASYAQDRLGLTNSTRMYIKTPRGPSVSGAGPTGVVFTTDPNDLPSPPRKSYSISVDQQSIGLTIGHSIQYCKDYIIELHDL</sequence>